<gene>
    <name evidence="2" type="ORF">DXG86_22920</name>
</gene>
<reference evidence="2" key="1">
    <citation type="submission" date="2018-07" db="EMBL/GenBank/DDBJ databases">
        <authorList>
            <consortium name="PulseNet: The National Subtyping Network for Foodborne Disease Surveillance"/>
            <person name="Tarr C.L."/>
            <person name="Trees E."/>
            <person name="Katz L.S."/>
            <person name="Carleton-Romer H.A."/>
            <person name="Stroika S."/>
            <person name="Kucerova Z."/>
            <person name="Roache K.F."/>
            <person name="Sabol A.L."/>
            <person name="Besser J."/>
            <person name="Gerner-Smidt P."/>
        </authorList>
    </citation>
    <scope>NUCLEOTIDE SEQUENCE</scope>
    <source>
        <strain evidence="2">PNUSAS020868</strain>
    </source>
</reference>
<comment type="caution">
    <text evidence="2">The sequence shown here is derived from an EMBL/GenBank/DDBJ whole genome shotgun (WGS) entry which is preliminary data.</text>
</comment>
<feature type="non-terminal residue" evidence="2">
    <location>
        <position position="172"/>
    </location>
</feature>
<evidence type="ECO:0000313" key="2">
    <source>
        <dbReference type="EMBL" id="EBN6429977.1"/>
    </source>
</evidence>
<feature type="region of interest" description="Disordered" evidence="1">
    <location>
        <begin position="1"/>
        <end position="35"/>
    </location>
</feature>
<dbReference type="Gene3D" id="2.30.110.50">
    <property type="match status" value="1"/>
</dbReference>
<dbReference type="AlphaFoldDB" id="A0A5T8LY29"/>
<name>A0A5T8LY29_SALER</name>
<organism evidence="2">
    <name type="scientific">Salmonella enterica</name>
    <name type="common">Salmonella choleraesuis</name>
    <dbReference type="NCBI Taxonomy" id="28901"/>
    <lineage>
        <taxon>Bacteria</taxon>
        <taxon>Pseudomonadati</taxon>
        <taxon>Pseudomonadota</taxon>
        <taxon>Gammaproteobacteria</taxon>
        <taxon>Enterobacterales</taxon>
        <taxon>Enterobacteriaceae</taxon>
        <taxon>Salmonella</taxon>
    </lineage>
</organism>
<dbReference type="EMBL" id="AAGGHR010000022">
    <property type="protein sequence ID" value="EBN6429977.1"/>
    <property type="molecule type" value="Genomic_DNA"/>
</dbReference>
<proteinExistence type="predicted"/>
<sequence length="172" mass="16787">MSFVSTGNKPAGNGGPVITTPPITGESGDTSTGSAATGIADAAEQMAEQAAAELFGALPEPSGLVKAAVTAAAAGISDIVSAAQDAAALLAAGGPGAHNVTVSGSAVPPQMLLFAGINGSEKLGSLFTYIVQLKTPDTLNLGYVSPAANLPLKPMVGKDLCVNIELDGGGKR</sequence>
<evidence type="ECO:0000256" key="1">
    <source>
        <dbReference type="SAM" id="MobiDB-lite"/>
    </source>
</evidence>
<protein>
    <submittedName>
        <fullName evidence="2">Type VI secretion system tip protein VgrG</fullName>
    </submittedName>
</protein>
<accession>A0A5T8LY29</accession>